<reference evidence="2 3" key="1">
    <citation type="journal article" date="2019" name="Sci. Rep.">
        <title>Orb-weaving spider Araneus ventricosus genome elucidates the spidroin gene catalogue.</title>
        <authorList>
            <person name="Kono N."/>
            <person name="Nakamura H."/>
            <person name="Ohtoshi R."/>
            <person name="Moran D.A.P."/>
            <person name="Shinohara A."/>
            <person name="Yoshida Y."/>
            <person name="Fujiwara M."/>
            <person name="Mori M."/>
            <person name="Tomita M."/>
            <person name="Arakawa K."/>
        </authorList>
    </citation>
    <scope>NUCLEOTIDE SEQUENCE [LARGE SCALE GENOMIC DNA]</scope>
</reference>
<feature type="domain" description="BTB" evidence="1">
    <location>
        <begin position="280"/>
        <end position="347"/>
    </location>
</feature>
<dbReference type="Gene3D" id="1.25.40.420">
    <property type="match status" value="1"/>
</dbReference>
<dbReference type="InterPro" id="IPR000210">
    <property type="entry name" value="BTB/POZ_dom"/>
</dbReference>
<dbReference type="Proteomes" id="UP000499080">
    <property type="component" value="Unassembled WGS sequence"/>
</dbReference>
<evidence type="ECO:0000313" key="3">
    <source>
        <dbReference type="Proteomes" id="UP000499080"/>
    </source>
</evidence>
<dbReference type="Gene3D" id="3.30.710.10">
    <property type="entry name" value="Potassium Channel Kv1.1, Chain A"/>
    <property type="match status" value="1"/>
</dbReference>
<dbReference type="PANTHER" id="PTHR24413">
    <property type="entry name" value="SPECKLE-TYPE POZ PROTEIN"/>
    <property type="match status" value="1"/>
</dbReference>
<protein>
    <submittedName>
        <fullName evidence="2">Speckle-type POZ protein B</fullName>
    </submittedName>
</protein>
<dbReference type="InterPro" id="IPR011333">
    <property type="entry name" value="SKP1/BTB/POZ_sf"/>
</dbReference>
<keyword evidence="3" id="KW-1185">Reference proteome</keyword>
<dbReference type="SMART" id="SM00225">
    <property type="entry name" value="BTB"/>
    <property type="match status" value="1"/>
</dbReference>
<accession>A0A4Y2D7B1</accession>
<organism evidence="2 3">
    <name type="scientific">Araneus ventricosus</name>
    <name type="common">Orbweaver spider</name>
    <name type="synonym">Epeira ventricosa</name>
    <dbReference type="NCBI Taxonomy" id="182803"/>
    <lineage>
        <taxon>Eukaryota</taxon>
        <taxon>Metazoa</taxon>
        <taxon>Ecdysozoa</taxon>
        <taxon>Arthropoda</taxon>
        <taxon>Chelicerata</taxon>
        <taxon>Arachnida</taxon>
        <taxon>Araneae</taxon>
        <taxon>Araneomorphae</taxon>
        <taxon>Entelegynae</taxon>
        <taxon>Araneoidea</taxon>
        <taxon>Araneidae</taxon>
        <taxon>Araneus</taxon>
    </lineage>
</organism>
<dbReference type="EMBL" id="BGPR01000306">
    <property type="protein sequence ID" value="GBM11966.1"/>
    <property type="molecule type" value="Genomic_DNA"/>
</dbReference>
<sequence length="469" mass="53277">MLEKEADSKGADNLEIKYELSFIAKDGSVLISRGIVKDAFPKGKGFGYDTFQKREEICISKRSTFLPEDILRARCKIWKVLGEMAEDVRCIAHTRIGVEKTSFPWNEENFSTLESEKKCTYQIKSIKHDAPLISVDLSLTGGLSCDEIIRFELSLQDESIKFSTLQLSLVDASGNRVECNQDEFWFDSLAKSKQFTFFFAKEKLLAKKSIYLQGDLLSLHWEWAFSKGVVLEEIEEVRYESTTAENKIPDVENVKNEKKVPLSYTLSDNLKSLSDKQFLCDVTLKTKTSLFPAHKIILSASSPVFNEIFSSDMKENDSDSVNIQDLSDDAVSGMLLYMYTGHVEDLSWENASHLYVAADKYAIFSLKNICSSYLKECLSPSNACLVLLLSDLHADGDLKYAVQDYILKHVKDVVNSDKWKLLMECEACCRNRVSPVQIIFEGLLSYICHTCVKTWLYTWACVLNVEKNS</sequence>
<dbReference type="AlphaFoldDB" id="A0A4Y2D7B1"/>
<evidence type="ECO:0000259" key="1">
    <source>
        <dbReference type="PROSITE" id="PS50097"/>
    </source>
</evidence>
<proteinExistence type="predicted"/>
<name>A0A4Y2D7B1_ARAVE</name>
<evidence type="ECO:0000313" key="2">
    <source>
        <dbReference type="EMBL" id="GBM11966.1"/>
    </source>
</evidence>
<dbReference type="CDD" id="cd18186">
    <property type="entry name" value="BTB_POZ_ZBTB_KLHL-like"/>
    <property type="match status" value="1"/>
</dbReference>
<comment type="caution">
    <text evidence="2">The sequence shown here is derived from an EMBL/GenBank/DDBJ whole genome shotgun (WGS) entry which is preliminary data.</text>
</comment>
<dbReference type="PROSITE" id="PS50097">
    <property type="entry name" value="BTB"/>
    <property type="match status" value="1"/>
</dbReference>
<dbReference type="SUPFAM" id="SSF54695">
    <property type="entry name" value="POZ domain"/>
    <property type="match status" value="1"/>
</dbReference>
<gene>
    <name evidence="2" type="primary">spop-b_28</name>
    <name evidence="2" type="ORF">AVEN_209654_1</name>
</gene>
<dbReference type="Pfam" id="PF00651">
    <property type="entry name" value="BTB"/>
    <property type="match status" value="1"/>
</dbReference>
<dbReference type="OrthoDB" id="6359816at2759"/>